<keyword evidence="4" id="KW-0547">Nucleotide-binding</keyword>
<evidence type="ECO:0000256" key="1">
    <source>
        <dbReference type="ARBA" id="ARBA00012513"/>
    </source>
</evidence>
<evidence type="ECO:0000256" key="5">
    <source>
        <dbReference type="ARBA" id="ARBA00022777"/>
    </source>
</evidence>
<dbReference type="GO" id="GO:0005524">
    <property type="term" value="F:ATP binding"/>
    <property type="evidence" value="ECO:0007669"/>
    <property type="project" value="UniProtKB-KW"/>
</dbReference>
<feature type="domain" description="Protein kinase" evidence="10">
    <location>
        <begin position="178"/>
        <end position="426"/>
    </location>
</feature>
<dbReference type="SMART" id="SM00220">
    <property type="entry name" value="S_TKc"/>
    <property type="match status" value="1"/>
</dbReference>
<keyword evidence="3" id="KW-0808">Transferase</keyword>
<dbReference type="InterPro" id="IPR011009">
    <property type="entry name" value="Kinase-like_dom_sf"/>
</dbReference>
<feature type="domain" description="FHA" evidence="9">
    <location>
        <begin position="28"/>
        <end position="76"/>
    </location>
</feature>
<dbReference type="PANTHER" id="PTHR24363">
    <property type="entry name" value="SERINE/THREONINE PROTEIN KINASE"/>
    <property type="match status" value="1"/>
</dbReference>
<dbReference type="SUPFAM" id="SSF49879">
    <property type="entry name" value="SMAD/FHA domain"/>
    <property type="match status" value="1"/>
</dbReference>
<keyword evidence="12" id="KW-1185">Reference proteome</keyword>
<sequence length="426" mass="48490">MHVITLTLLHPVQLTPVQHWTFEDSPVVKVGRSTDNHVVLYSAVVSRYHVELRQVNLAWELVSLGANGTYFEGKRVLQLPVRDGMIFRLARSGPNLQVHFGRPETLTVKRSVEPAKIPVAALNIPFTSTEDEDRTQPLLNTQTIAVSDSKTTMDTDVSFGHPSAEWIRKQDETRIGKYQEIQLLSQGKVGMTYLGERDGELLLLKTLNPDWINHPQALALFERQSKMLKQLNHPGLPRWRDFFRIDGQPFLVTERISGQTLCHYIGDRGKVELKQAIAWMVEVCEILEYLHDQSPPVLHQDLRPHNLIYRAHATSSYQLALVDFGSVRGLGMDETSAAYLAPEQKNGQATYLSDLYALGTTLAFLISGQHPHLFYRQWRQEYRFSPDLIPGLLPQLIEVLYQLTEPNPADRYQSAREVLTALRSLI</sequence>
<dbReference type="GO" id="GO:0004674">
    <property type="term" value="F:protein serine/threonine kinase activity"/>
    <property type="evidence" value="ECO:0007669"/>
    <property type="project" value="UniProtKB-KW"/>
</dbReference>
<organism evidence="11 12">
    <name type="scientific">Leptolyngbya boryana NIES-2135</name>
    <dbReference type="NCBI Taxonomy" id="1973484"/>
    <lineage>
        <taxon>Bacteria</taxon>
        <taxon>Bacillati</taxon>
        <taxon>Cyanobacteriota</taxon>
        <taxon>Cyanophyceae</taxon>
        <taxon>Leptolyngbyales</taxon>
        <taxon>Leptolyngbyaceae</taxon>
        <taxon>Leptolyngbya group</taxon>
        <taxon>Leptolyngbya</taxon>
    </lineage>
</organism>
<protein>
    <recommendedName>
        <fullName evidence="1">non-specific serine/threonine protein kinase</fullName>
        <ecNumber evidence="1">2.7.11.1</ecNumber>
    </recommendedName>
</protein>
<evidence type="ECO:0000256" key="6">
    <source>
        <dbReference type="ARBA" id="ARBA00022840"/>
    </source>
</evidence>
<evidence type="ECO:0000259" key="9">
    <source>
        <dbReference type="PROSITE" id="PS50006"/>
    </source>
</evidence>
<dbReference type="PROSITE" id="PS50006">
    <property type="entry name" value="FHA_DOMAIN"/>
    <property type="match status" value="1"/>
</dbReference>
<accession>A0A1Z4JIL2</accession>
<keyword evidence="5 11" id="KW-0418">Kinase</keyword>
<dbReference type="InterPro" id="IPR008984">
    <property type="entry name" value="SMAD_FHA_dom_sf"/>
</dbReference>
<name>A0A1Z4JIL2_LEPBY</name>
<reference evidence="11 12" key="1">
    <citation type="submission" date="2017-06" db="EMBL/GenBank/DDBJ databases">
        <title>Genome sequencing of cyanobaciteial culture collection at National Institute for Environmental Studies (NIES).</title>
        <authorList>
            <person name="Hirose Y."/>
            <person name="Shimura Y."/>
            <person name="Fujisawa T."/>
            <person name="Nakamura Y."/>
            <person name="Kawachi M."/>
        </authorList>
    </citation>
    <scope>NUCLEOTIDE SEQUENCE [LARGE SCALE GENOMIC DNA]</scope>
    <source>
        <strain evidence="11 12">NIES-2135</strain>
    </source>
</reference>
<keyword evidence="6" id="KW-0067">ATP-binding</keyword>
<dbReference type="EMBL" id="AP018203">
    <property type="protein sequence ID" value="BAY56581.1"/>
    <property type="molecule type" value="Genomic_DNA"/>
</dbReference>
<evidence type="ECO:0000256" key="2">
    <source>
        <dbReference type="ARBA" id="ARBA00022527"/>
    </source>
</evidence>
<dbReference type="AlphaFoldDB" id="A0A1Z4JIL2"/>
<dbReference type="PROSITE" id="PS00109">
    <property type="entry name" value="PROTEIN_KINASE_TYR"/>
    <property type="match status" value="1"/>
</dbReference>
<dbReference type="PROSITE" id="PS50011">
    <property type="entry name" value="PROTEIN_KINASE_DOM"/>
    <property type="match status" value="1"/>
</dbReference>
<evidence type="ECO:0000256" key="8">
    <source>
        <dbReference type="ARBA" id="ARBA00048679"/>
    </source>
</evidence>
<evidence type="ECO:0000259" key="10">
    <source>
        <dbReference type="PROSITE" id="PS50011"/>
    </source>
</evidence>
<dbReference type="Proteomes" id="UP000217895">
    <property type="component" value="Chromosome"/>
</dbReference>
<dbReference type="SMART" id="SM00240">
    <property type="entry name" value="FHA"/>
    <property type="match status" value="1"/>
</dbReference>
<evidence type="ECO:0000313" key="11">
    <source>
        <dbReference type="EMBL" id="BAY56581.1"/>
    </source>
</evidence>
<keyword evidence="2 11" id="KW-0723">Serine/threonine-protein kinase</keyword>
<evidence type="ECO:0000313" key="12">
    <source>
        <dbReference type="Proteomes" id="UP000217895"/>
    </source>
</evidence>
<evidence type="ECO:0000256" key="7">
    <source>
        <dbReference type="ARBA" id="ARBA00047899"/>
    </source>
</evidence>
<proteinExistence type="predicted"/>
<evidence type="ECO:0000256" key="3">
    <source>
        <dbReference type="ARBA" id="ARBA00022679"/>
    </source>
</evidence>
<dbReference type="InterPro" id="IPR000253">
    <property type="entry name" value="FHA_dom"/>
</dbReference>
<evidence type="ECO:0000256" key="4">
    <source>
        <dbReference type="ARBA" id="ARBA00022741"/>
    </source>
</evidence>
<dbReference type="SUPFAM" id="SSF56112">
    <property type="entry name" value="Protein kinase-like (PK-like)"/>
    <property type="match status" value="1"/>
</dbReference>
<dbReference type="EC" id="2.7.11.1" evidence="1"/>
<dbReference type="Pfam" id="PF00069">
    <property type="entry name" value="Pkinase"/>
    <property type="match status" value="1"/>
</dbReference>
<comment type="catalytic activity">
    <reaction evidence="8">
        <text>L-seryl-[protein] + ATP = O-phospho-L-seryl-[protein] + ADP + H(+)</text>
        <dbReference type="Rhea" id="RHEA:17989"/>
        <dbReference type="Rhea" id="RHEA-COMP:9863"/>
        <dbReference type="Rhea" id="RHEA-COMP:11604"/>
        <dbReference type="ChEBI" id="CHEBI:15378"/>
        <dbReference type="ChEBI" id="CHEBI:29999"/>
        <dbReference type="ChEBI" id="CHEBI:30616"/>
        <dbReference type="ChEBI" id="CHEBI:83421"/>
        <dbReference type="ChEBI" id="CHEBI:456216"/>
        <dbReference type="EC" id="2.7.11.1"/>
    </reaction>
</comment>
<dbReference type="InterPro" id="IPR000719">
    <property type="entry name" value="Prot_kinase_dom"/>
</dbReference>
<gene>
    <name evidence="11" type="ORF">NIES2135_34150</name>
</gene>
<dbReference type="Gene3D" id="2.60.200.20">
    <property type="match status" value="1"/>
</dbReference>
<dbReference type="Pfam" id="PF00498">
    <property type="entry name" value="FHA"/>
    <property type="match status" value="1"/>
</dbReference>
<dbReference type="InterPro" id="IPR008266">
    <property type="entry name" value="Tyr_kinase_AS"/>
</dbReference>
<dbReference type="CDD" id="cd14014">
    <property type="entry name" value="STKc_PknB_like"/>
    <property type="match status" value="1"/>
</dbReference>
<comment type="catalytic activity">
    <reaction evidence="7">
        <text>L-threonyl-[protein] + ATP = O-phospho-L-threonyl-[protein] + ADP + H(+)</text>
        <dbReference type="Rhea" id="RHEA:46608"/>
        <dbReference type="Rhea" id="RHEA-COMP:11060"/>
        <dbReference type="Rhea" id="RHEA-COMP:11605"/>
        <dbReference type="ChEBI" id="CHEBI:15378"/>
        <dbReference type="ChEBI" id="CHEBI:30013"/>
        <dbReference type="ChEBI" id="CHEBI:30616"/>
        <dbReference type="ChEBI" id="CHEBI:61977"/>
        <dbReference type="ChEBI" id="CHEBI:456216"/>
        <dbReference type="EC" id="2.7.11.1"/>
    </reaction>
</comment>
<dbReference type="PANTHER" id="PTHR24363:SF0">
    <property type="entry name" value="SERINE_THREONINE KINASE LIKE DOMAIN CONTAINING 1"/>
    <property type="match status" value="1"/>
</dbReference>
<dbReference type="Gene3D" id="1.10.510.10">
    <property type="entry name" value="Transferase(Phosphotransferase) domain 1"/>
    <property type="match status" value="1"/>
</dbReference>